<name>A0A937W5V7_UNCTE</name>
<evidence type="ECO:0000313" key="2">
    <source>
        <dbReference type="EMBL" id="MBM3225712.1"/>
    </source>
</evidence>
<feature type="region of interest" description="Disordered" evidence="1">
    <location>
        <begin position="1"/>
        <end position="20"/>
    </location>
</feature>
<evidence type="ECO:0000256" key="1">
    <source>
        <dbReference type="SAM" id="MobiDB-lite"/>
    </source>
</evidence>
<reference evidence="2" key="1">
    <citation type="submission" date="2019-03" db="EMBL/GenBank/DDBJ databases">
        <title>Lake Tanganyika Metagenome-Assembled Genomes (MAGs).</title>
        <authorList>
            <person name="Tran P."/>
        </authorList>
    </citation>
    <scope>NUCLEOTIDE SEQUENCE</scope>
    <source>
        <strain evidence="2">K_DeepCast_65m_m2_066</strain>
    </source>
</reference>
<accession>A0A937W5V7</accession>
<sequence length="176" mass="19939">MSDMPQQPCHAEIQPNSASDAWREDAYHGTHLDNALRIRQQGFIPHLGIAGTGCYFDLGDDASARSFALERANGDAEQAVIIRAAIRLGTSLDFSFRRNAAVKQQFQQFQTALQSRSDSMHGWTFNETKEQFLQTYYPHVTTVLYFNERTGLWYVAVRDPQHITILLMVTLSGRSL</sequence>
<comment type="caution">
    <text evidence="2">The sequence shown here is derived from an EMBL/GenBank/DDBJ whole genome shotgun (WGS) entry which is preliminary data.</text>
</comment>
<dbReference type="EMBL" id="VGLS01000662">
    <property type="protein sequence ID" value="MBM3225712.1"/>
    <property type="molecule type" value="Genomic_DNA"/>
</dbReference>
<organism evidence="2 3">
    <name type="scientific">Tectimicrobiota bacterium</name>
    <dbReference type="NCBI Taxonomy" id="2528274"/>
    <lineage>
        <taxon>Bacteria</taxon>
        <taxon>Pseudomonadati</taxon>
        <taxon>Nitrospinota/Tectimicrobiota group</taxon>
        <taxon>Candidatus Tectimicrobiota</taxon>
    </lineage>
</organism>
<gene>
    <name evidence="2" type="ORF">FJZ47_18200</name>
</gene>
<evidence type="ECO:0000313" key="3">
    <source>
        <dbReference type="Proteomes" id="UP000712673"/>
    </source>
</evidence>
<dbReference type="AlphaFoldDB" id="A0A937W5V7"/>
<dbReference type="Proteomes" id="UP000712673">
    <property type="component" value="Unassembled WGS sequence"/>
</dbReference>
<proteinExistence type="predicted"/>
<protein>
    <submittedName>
        <fullName evidence="2">Uncharacterized protein</fullName>
    </submittedName>
</protein>